<proteinExistence type="predicted"/>
<dbReference type="EMBL" id="CCXS01000001">
    <property type="protein sequence ID" value="CEG23863.1"/>
    <property type="molecule type" value="Genomic_DNA"/>
</dbReference>
<organism evidence="1 2">
    <name type="scientific">Planococcus massiliensis</name>
    <dbReference type="NCBI Taxonomy" id="1499687"/>
    <lineage>
        <taxon>Bacteria</taxon>
        <taxon>Bacillati</taxon>
        <taxon>Bacillota</taxon>
        <taxon>Bacilli</taxon>
        <taxon>Bacillales</taxon>
        <taxon>Caryophanaceae</taxon>
        <taxon>Planococcus</taxon>
    </lineage>
</organism>
<sequence length="87" mass="9779">MMGLIRFLFFKKKCLVHSAFGHEMYFRAAGQLQANGVPFDAVRKINASSLGSAGSDIPFVRAAETNNAQYDFYVKKEDEHLAHQALR</sequence>
<evidence type="ECO:0008006" key="3">
    <source>
        <dbReference type="Google" id="ProtNLM"/>
    </source>
</evidence>
<keyword evidence="2" id="KW-1185">Reference proteome</keyword>
<evidence type="ECO:0000313" key="1">
    <source>
        <dbReference type="EMBL" id="CEG23863.1"/>
    </source>
</evidence>
<dbReference type="Proteomes" id="UP000043699">
    <property type="component" value="Unassembled WGS sequence"/>
</dbReference>
<evidence type="ECO:0000313" key="2">
    <source>
        <dbReference type="Proteomes" id="UP000043699"/>
    </source>
</evidence>
<gene>
    <name evidence="1" type="ORF">BN1080_02870</name>
</gene>
<dbReference type="AlphaFoldDB" id="A0A098ENJ6"/>
<accession>A0A098ENJ6</accession>
<name>A0A098ENJ6_9BACL</name>
<protein>
    <recommendedName>
        <fullName evidence="3">DUF2007 domain-containing protein</fullName>
    </recommendedName>
</protein>
<reference evidence="1 2" key="1">
    <citation type="submission" date="2014-09" db="EMBL/GenBank/DDBJ databases">
        <authorList>
            <person name="Urmite Genomes Urmite Genomes"/>
        </authorList>
    </citation>
    <scope>NUCLEOTIDE SEQUENCE [LARGE SCALE GENOMIC DNA]</scope>
    <source>
        <strain evidence="1 2">ES2</strain>
    </source>
</reference>